<protein>
    <submittedName>
        <fullName evidence="1">Uncharacterized protein</fullName>
    </submittedName>
</protein>
<dbReference type="Proteomes" id="UP000030008">
    <property type="component" value="Unassembled WGS sequence"/>
</dbReference>
<comment type="caution">
    <text evidence="1">The sequence shown here is derived from an EMBL/GenBank/DDBJ whole genome shotgun (WGS) entry which is preliminary data.</text>
</comment>
<sequence>MKSDMDQSCLYQFVRSKIREELHIKEQHTYLEEELLCSLTVLVYHLCDLSTDTLDMHIHNVIVQQMPLIQKTLMENAQINRKEEHS</sequence>
<evidence type="ECO:0000313" key="1">
    <source>
        <dbReference type="EMBL" id="KGJ51935.1"/>
    </source>
</evidence>
<evidence type="ECO:0000313" key="2">
    <source>
        <dbReference type="Proteomes" id="UP000030008"/>
    </source>
</evidence>
<organism evidence="1 2">
    <name type="scientific">Clostridium innocuum</name>
    <dbReference type="NCBI Taxonomy" id="1522"/>
    <lineage>
        <taxon>Bacteria</taxon>
        <taxon>Bacillati</taxon>
        <taxon>Bacillota</taxon>
        <taxon>Clostridia</taxon>
        <taxon>Eubacteriales</taxon>
        <taxon>Clostridiaceae</taxon>
        <taxon>Clostridium</taxon>
    </lineage>
</organism>
<dbReference type="AlphaFoldDB" id="A0A099I2N3"/>
<dbReference type="RefSeq" id="WP_036745230.1">
    <property type="nucleotide sequence ID" value="NZ_BAABYY010000001.1"/>
</dbReference>
<reference evidence="1 2" key="1">
    <citation type="submission" date="2014-08" db="EMBL/GenBank/DDBJ databases">
        <title>Clostridium innocuum, an unnegligible vancomycin-resistant pathogen causing extra-intestinal infections.</title>
        <authorList>
            <person name="Feng Y."/>
            <person name="Chiu C.-H."/>
        </authorList>
    </citation>
    <scope>NUCLEOTIDE SEQUENCE [LARGE SCALE GENOMIC DNA]</scope>
    <source>
        <strain evidence="1 2">AN88</strain>
    </source>
</reference>
<proteinExistence type="predicted"/>
<accession>A0A099I2N3</accession>
<name>A0A099I2N3_CLOIN</name>
<gene>
    <name evidence="1" type="ORF">CIAN88_17685</name>
</gene>
<dbReference type="EMBL" id="JQIF01000092">
    <property type="protein sequence ID" value="KGJ51935.1"/>
    <property type="molecule type" value="Genomic_DNA"/>
</dbReference>